<evidence type="ECO:0000313" key="3">
    <source>
        <dbReference type="Proteomes" id="UP000000600"/>
    </source>
</evidence>
<name>A0DJ74_PARTE</name>
<dbReference type="HOGENOM" id="CLU_237134_0_0_1"/>
<dbReference type="KEGG" id="ptm:GSPATT00017448001"/>
<sequence length="1841" mass="217347">MNIDEQKCILRIELIAGHQMLLDKDQQRCFIEFKLDGEAKQSIEKTKPDDYFEQVFHFHLNQNKNANRELQILLCNINRGGYMSKQTLGKVNLRELKFQLNQPFDLPIQNRIKDKVVTIQVVLSFINNLFVDNVTGEIVVNLQSMIPQNKGILAMSLGGSQTTYTFQAGTELRIMNDSPYCKLTFIYYYNVIPKDYFGINQIKLLKQAFVKKEIFLCDLNWKQKNNELEVYLDKVQLNTGMLRLRLTLSRKQEILKVVEEKQLVPQKRVMAIKSIKIDGFPTKELGTAKYYLQIRTPNYFYFTHISVIPQWDCDIALYEQNYTAILYNYCGDKKTSFLAKFENGNEGELSLPFQQFLKTFYGSNPNQFQKVTQFLNLQMHSDIQYHTSLLIDNPRGIVNLPITEFSINEYKGNYMMFQTSSIYDYVQIRKYKANKAEIAFDIPLYEIEDKILFGGQQIPIKYECDSQSKEEVVEEKLEKSNFVKITIHSVKITKNENLQLAITTDELTFQTSKICGIYFGQSFICKFPNKLSFQLINRTENDIIQDTYTSFIDLQQLDFLGTESFINVQMNSIGKQCLLTIRLELSGHISQSNRISITPQALYPVSTEGAYYMRVLFSYRFFYDYQQVKSEKDYLVFDTFDWTTEDLWKSIRFQLFYQSGNKKENHTLLADYQLQAIDLLWKNKTLGYVIREKCRFVIKKEQKYGVDTPQKMIKELDQPKLFVKFTPLSIQFQQNSQDYEQVEGYALQLHHIQNDTIARLEDNLNFEYNGNIMEFDRTENSVLKFPASTQLTKLQMDISVIKLIKQELRINQFVVPVDLKQLDAIQYVEIRNDVPMILKFRRQIIQHMRLSHTSIYDVSITNIGITNQDNKINLKFYVGTTTLINYPWIKDGVLEQTYKESVQPILFQLDEIDTCLEFVLFTDALVFRRHVINISTIQFIYNEEQQLGTFDLNLDEFKCQIIIKESSEQFKADSINVSFNTLTKLKHMAGKFIKYRFNYNFECKEFSSQLKYTFFTSISSYVAQMIQRSEGQTDGEYEYTIIIPERKKFPRNHSVAKIFLGSKELYLVRHQETRAEDMETILETKIKIRNIHVLSTQPTQSFTCLTKEGKIIELDTQYLVYKQIKSQFTIGKFEIMIYRLLKDIEKDYQNKYIGPDLRLRLKYNKQKYWITSINDQGLMTDGEFQKCEFYVTNVTDLLKIQLYIHDYLVAENEYCVPLLKEQFIQELQRILYKSNDLIYHFHQKLKLKNIWVMGRCKFQKQNWVKLFMKFQKLIIKMDDDEEKQLRSYSLKVSNKQLDWISKVYSTSRNSTEIEFYDEEIVDQVILPGEEDQSYFKLQVRMNGDILAEKLLVLKPFIVRNVSNFPFEFKLNEKVSVSTTIEVSQKFKSDTLKKVAPEEYKFDFRKSSYEEMVITMLNFQGKFDKILKEIFEFLMYNLPNKYEPDQLFKVCKAIFCIHNKNLMLSCYSTQCMSTIYLSHSDRLMGQISHLLLLQQLQDLVIAKNKAFKPLINVPYYDEYLPTSVNTIKNLELTEGELLAYLKANFHKVKEDLFQESRDKHSAKITLSCMKILETLLQKDQQPGVEMLTNLPILTEAYKQFDDYENKIGNIFTILTNSLIKIYTSQDNEAETAKLINSNFYLLLQVFFETIEKASQQQFIAILLTMHSIIKIINQDQLQFLKLVLKYLIRSLVVQQDLELHIGVAVEYFQPNYQQIIKQVLSDISLENIALKIIQQEFQNRKQSNVLSNLFDMIIQSIELGVEYVNIMFMLQPYTELQEYVKKVQPKHESNKVKVEKFMQFMSKRSEREEKLKQLKEKKVPTQTIDEQKKRVMDRFMISKLPW</sequence>
<proteinExistence type="predicted"/>
<accession>A0DJ74</accession>
<keyword evidence="3" id="KW-1185">Reference proteome</keyword>
<dbReference type="GeneID" id="5036273"/>
<dbReference type="Proteomes" id="UP000000600">
    <property type="component" value="Unassembled WGS sequence"/>
</dbReference>
<dbReference type="OMA" id="CILRIEL"/>
<dbReference type="EMBL" id="CT868452">
    <property type="protein sequence ID" value="CAK83091.1"/>
    <property type="molecule type" value="Genomic_DNA"/>
</dbReference>
<dbReference type="InParanoid" id="A0DJ74"/>
<reference evidence="2 3" key="1">
    <citation type="journal article" date="2006" name="Nature">
        <title>Global trends of whole-genome duplications revealed by the ciliate Paramecium tetraurelia.</title>
        <authorList>
            <consortium name="Genoscope"/>
            <person name="Aury J.-M."/>
            <person name="Jaillon O."/>
            <person name="Duret L."/>
            <person name="Noel B."/>
            <person name="Jubin C."/>
            <person name="Porcel B.M."/>
            <person name="Segurens B."/>
            <person name="Daubin V."/>
            <person name="Anthouard V."/>
            <person name="Aiach N."/>
            <person name="Arnaiz O."/>
            <person name="Billaut A."/>
            <person name="Beisson J."/>
            <person name="Blanc I."/>
            <person name="Bouhouche K."/>
            <person name="Camara F."/>
            <person name="Duharcourt S."/>
            <person name="Guigo R."/>
            <person name="Gogendeau D."/>
            <person name="Katinka M."/>
            <person name="Keller A.-M."/>
            <person name="Kissmehl R."/>
            <person name="Klotz C."/>
            <person name="Koll F."/>
            <person name="Le Moue A."/>
            <person name="Lepere C."/>
            <person name="Malinsky S."/>
            <person name="Nowacki M."/>
            <person name="Nowak J.K."/>
            <person name="Plattner H."/>
            <person name="Poulain J."/>
            <person name="Ruiz F."/>
            <person name="Serrano V."/>
            <person name="Zagulski M."/>
            <person name="Dessen P."/>
            <person name="Betermier M."/>
            <person name="Weissenbach J."/>
            <person name="Scarpelli C."/>
            <person name="Schachter V."/>
            <person name="Sperling L."/>
            <person name="Meyer E."/>
            <person name="Cohen J."/>
            <person name="Wincker P."/>
        </authorList>
    </citation>
    <scope>NUCLEOTIDE SEQUENCE [LARGE SCALE GENOMIC DNA]</scope>
    <source>
        <strain evidence="2 3">Stock d4-2</strain>
    </source>
</reference>
<organism evidence="2 3">
    <name type="scientific">Paramecium tetraurelia</name>
    <dbReference type="NCBI Taxonomy" id="5888"/>
    <lineage>
        <taxon>Eukaryota</taxon>
        <taxon>Sar</taxon>
        <taxon>Alveolata</taxon>
        <taxon>Ciliophora</taxon>
        <taxon>Intramacronucleata</taxon>
        <taxon>Oligohymenophorea</taxon>
        <taxon>Peniculida</taxon>
        <taxon>Parameciidae</taxon>
        <taxon>Paramecium</taxon>
    </lineage>
</organism>
<evidence type="ECO:0000259" key="1">
    <source>
        <dbReference type="PROSITE" id="PS50004"/>
    </source>
</evidence>
<protein>
    <recommendedName>
        <fullName evidence="1">C2 domain-containing protein</fullName>
    </recommendedName>
</protein>
<evidence type="ECO:0000313" key="2">
    <source>
        <dbReference type="EMBL" id="CAK83091.1"/>
    </source>
</evidence>
<feature type="domain" description="C2" evidence="1">
    <location>
        <begin position="1"/>
        <end position="108"/>
    </location>
</feature>
<gene>
    <name evidence="2" type="ORF">GSPATT00017448001</name>
</gene>
<dbReference type="RefSeq" id="XP_001450488.1">
    <property type="nucleotide sequence ID" value="XM_001450451.1"/>
</dbReference>
<dbReference type="InterPro" id="IPR000008">
    <property type="entry name" value="C2_dom"/>
</dbReference>
<dbReference type="PROSITE" id="PS50004">
    <property type="entry name" value="C2"/>
    <property type="match status" value="1"/>
</dbReference>
<dbReference type="OrthoDB" id="289803at2759"/>